<keyword evidence="1 3" id="KW-0378">Hydrolase</keyword>
<dbReference type="PANTHER" id="PTHR22946:SF9">
    <property type="entry name" value="POLYKETIDE TRANSFERASE AF380"/>
    <property type="match status" value="1"/>
</dbReference>
<accession>A0A5D4R9I6</accession>
<dbReference type="InterPro" id="IPR029058">
    <property type="entry name" value="AB_hydrolase_fold"/>
</dbReference>
<gene>
    <name evidence="3" type="ORF">FZD51_12635</name>
</gene>
<dbReference type="Gene3D" id="3.40.50.1820">
    <property type="entry name" value="alpha/beta hydrolase"/>
    <property type="match status" value="1"/>
</dbReference>
<feature type="domain" description="Peptidase S9 prolyl oligopeptidase catalytic" evidence="2">
    <location>
        <begin position="44"/>
        <end position="243"/>
    </location>
</feature>
<protein>
    <submittedName>
        <fullName evidence="3">Alpha/beta hydrolase</fullName>
    </submittedName>
</protein>
<evidence type="ECO:0000313" key="4">
    <source>
        <dbReference type="Proteomes" id="UP000322139"/>
    </source>
</evidence>
<dbReference type="PANTHER" id="PTHR22946">
    <property type="entry name" value="DIENELACTONE HYDROLASE DOMAIN-CONTAINING PROTEIN-RELATED"/>
    <property type="match status" value="1"/>
</dbReference>
<dbReference type="GO" id="GO:0006508">
    <property type="term" value="P:proteolysis"/>
    <property type="evidence" value="ECO:0007669"/>
    <property type="project" value="InterPro"/>
</dbReference>
<comment type="caution">
    <text evidence="3">The sequence shown here is derived from an EMBL/GenBank/DDBJ whole genome shotgun (WGS) entry which is preliminary data.</text>
</comment>
<proteinExistence type="predicted"/>
<dbReference type="EMBL" id="VTER01000006">
    <property type="protein sequence ID" value="TYS48045.1"/>
    <property type="molecule type" value="Genomic_DNA"/>
</dbReference>
<evidence type="ECO:0000256" key="1">
    <source>
        <dbReference type="ARBA" id="ARBA00022801"/>
    </source>
</evidence>
<name>A0A5D4R9I6_9BACI</name>
<dbReference type="GO" id="GO:0008236">
    <property type="term" value="F:serine-type peptidase activity"/>
    <property type="evidence" value="ECO:0007669"/>
    <property type="project" value="InterPro"/>
</dbReference>
<dbReference type="SUPFAM" id="SSF53474">
    <property type="entry name" value="alpha/beta-Hydrolases"/>
    <property type="match status" value="1"/>
</dbReference>
<dbReference type="Proteomes" id="UP000322139">
    <property type="component" value="Unassembled WGS sequence"/>
</dbReference>
<reference evidence="3 4" key="1">
    <citation type="submission" date="2019-08" db="EMBL/GenBank/DDBJ databases">
        <title>Bacillus genomes from the desert of Cuatro Cienegas, Coahuila.</title>
        <authorList>
            <person name="Olmedo-Alvarez G."/>
        </authorList>
    </citation>
    <scope>NUCLEOTIDE SEQUENCE [LARGE SCALE GENOMIC DNA]</scope>
    <source>
        <strain evidence="3 4">CH446_14T</strain>
    </source>
</reference>
<dbReference type="AlphaFoldDB" id="A0A5D4R9I6"/>
<dbReference type="GO" id="GO:0052689">
    <property type="term" value="F:carboxylic ester hydrolase activity"/>
    <property type="evidence" value="ECO:0007669"/>
    <property type="project" value="UniProtKB-ARBA"/>
</dbReference>
<evidence type="ECO:0000259" key="2">
    <source>
        <dbReference type="Pfam" id="PF00326"/>
    </source>
</evidence>
<organism evidence="3 4">
    <name type="scientific">Bacillus infantis</name>
    <dbReference type="NCBI Taxonomy" id="324767"/>
    <lineage>
        <taxon>Bacteria</taxon>
        <taxon>Bacillati</taxon>
        <taxon>Bacillota</taxon>
        <taxon>Bacilli</taxon>
        <taxon>Bacillales</taxon>
        <taxon>Bacillaceae</taxon>
        <taxon>Bacillus</taxon>
    </lineage>
</organism>
<dbReference type="Pfam" id="PF00326">
    <property type="entry name" value="Peptidase_S9"/>
    <property type="match status" value="1"/>
</dbReference>
<dbReference type="InterPro" id="IPR001375">
    <property type="entry name" value="Peptidase_S9_cat"/>
</dbReference>
<sequence>MCGSLDFPAGFSKNRRYPLVIICHGFTGSRIGVDRLFVKTSNRLTADGYLVLRFDYEGCGESPGEYGETGLPDLLEQTLSAVDFAMKLEYADPHSISLIGHSLGGAVAVLAAAKDDRIRKLIIWSASAKPYQDIVSIVGSEKIKALDKGASLDYLGYQLTEKYFSSLKRYEPLDELAAYRSDVLIVHGTADQDIPVSHSGRYAEEFRKRKEGSCSLHYVTGACHTYSAGRCFAELIECTSEWLNAFREQQSYASS</sequence>
<dbReference type="InterPro" id="IPR050261">
    <property type="entry name" value="FrsA_esterase"/>
</dbReference>
<evidence type="ECO:0000313" key="3">
    <source>
        <dbReference type="EMBL" id="TYS48045.1"/>
    </source>
</evidence>